<evidence type="ECO:0000313" key="2">
    <source>
        <dbReference type="EnsemblPlants" id="OMERI08G04180.1"/>
    </source>
</evidence>
<accession>A0A0E0EIE5</accession>
<dbReference type="STRING" id="40149.A0A0E0EIE5"/>
<proteinExistence type="predicted"/>
<keyword evidence="3" id="KW-1185">Reference proteome</keyword>
<sequence>MVAAGLGDEATGSVASSGRKSSVRVRTDQLGVWATFGIKEVAVVEVLQRGELSMLGFTAIREAQTSSDEWAWQEVVG</sequence>
<reference evidence="2" key="1">
    <citation type="submission" date="2015-04" db="UniProtKB">
        <authorList>
            <consortium name="EnsemblPlants"/>
        </authorList>
    </citation>
    <scope>IDENTIFICATION</scope>
</reference>
<dbReference type="HOGENOM" id="CLU_2642273_0_0_1"/>
<feature type="region of interest" description="Disordered" evidence="1">
    <location>
        <begin position="1"/>
        <end position="24"/>
    </location>
</feature>
<reference evidence="2" key="2">
    <citation type="submission" date="2018-05" db="EMBL/GenBank/DDBJ databases">
        <title>OmerRS3 (Oryza meridionalis Reference Sequence Version 3).</title>
        <authorList>
            <person name="Zhang J."/>
            <person name="Kudrna D."/>
            <person name="Lee S."/>
            <person name="Talag J."/>
            <person name="Welchert J."/>
            <person name="Wing R.A."/>
        </authorList>
    </citation>
    <scope>NUCLEOTIDE SEQUENCE [LARGE SCALE GENOMIC DNA]</scope>
    <source>
        <strain evidence="2">cv. OR44</strain>
    </source>
</reference>
<organism evidence="2">
    <name type="scientific">Oryza meridionalis</name>
    <dbReference type="NCBI Taxonomy" id="40149"/>
    <lineage>
        <taxon>Eukaryota</taxon>
        <taxon>Viridiplantae</taxon>
        <taxon>Streptophyta</taxon>
        <taxon>Embryophyta</taxon>
        <taxon>Tracheophyta</taxon>
        <taxon>Spermatophyta</taxon>
        <taxon>Magnoliopsida</taxon>
        <taxon>Liliopsida</taxon>
        <taxon>Poales</taxon>
        <taxon>Poaceae</taxon>
        <taxon>BOP clade</taxon>
        <taxon>Oryzoideae</taxon>
        <taxon>Oryzeae</taxon>
        <taxon>Oryzinae</taxon>
        <taxon>Oryza</taxon>
    </lineage>
</organism>
<evidence type="ECO:0000256" key="1">
    <source>
        <dbReference type="SAM" id="MobiDB-lite"/>
    </source>
</evidence>
<name>A0A0E0EIE5_9ORYZ</name>
<dbReference type="AlphaFoldDB" id="A0A0E0EIE5"/>
<dbReference type="EnsemblPlants" id="OMERI08G04180.1">
    <property type="protein sequence ID" value="OMERI08G04180.1"/>
    <property type="gene ID" value="OMERI08G04180"/>
</dbReference>
<evidence type="ECO:0000313" key="3">
    <source>
        <dbReference type="Proteomes" id="UP000008021"/>
    </source>
</evidence>
<protein>
    <submittedName>
        <fullName evidence="2">Uncharacterized protein</fullName>
    </submittedName>
</protein>
<dbReference type="Gramene" id="OMERI08G04180.1">
    <property type="protein sequence ID" value="OMERI08G04180.1"/>
    <property type="gene ID" value="OMERI08G04180"/>
</dbReference>
<dbReference type="Proteomes" id="UP000008021">
    <property type="component" value="Chromosome 8"/>
</dbReference>